<dbReference type="Gene3D" id="3.40.930.10">
    <property type="entry name" value="Mannitol-specific EII, Chain A"/>
    <property type="match status" value="1"/>
</dbReference>
<dbReference type="InterPro" id="IPR010093">
    <property type="entry name" value="SinI_DNA-bd"/>
</dbReference>
<dbReference type="InterPro" id="IPR051541">
    <property type="entry name" value="PTS_SugarTrans_NitroReg"/>
</dbReference>
<dbReference type="PROSITE" id="PS51094">
    <property type="entry name" value="PTS_EIIA_TYPE_2"/>
    <property type="match status" value="1"/>
</dbReference>
<protein>
    <recommendedName>
        <fullName evidence="1">PTS EIIA type-2 domain-containing protein</fullName>
    </recommendedName>
</protein>
<evidence type="ECO:0000259" key="1">
    <source>
        <dbReference type="PROSITE" id="PS51094"/>
    </source>
</evidence>
<dbReference type="SUPFAM" id="SSF46955">
    <property type="entry name" value="Putative DNA-binding domain"/>
    <property type="match status" value="1"/>
</dbReference>
<reference evidence="2" key="1">
    <citation type="journal article" date="2011" name="Environ. Microbiol.">
        <title>Genomic insights into the metabolic potential of the polycyclic aromatic hydrocarbon degrading sulfate-reducing Deltaproteobacterium N47.</title>
        <authorList>
            <person name="Bergmann F."/>
            <person name="Selesi D."/>
            <person name="Weinmaier T."/>
            <person name="Tischler P."/>
            <person name="Rattei T."/>
            <person name="Meckenstock R.U."/>
        </authorList>
    </citation>
    <scope>NUCLEOTIDE SEQUENCE</scope>
</reference>
<dbReference type="Pfam" id="PF12728">
    <property type="entry name" value="HTH_17"/>
    <property type="match status" value="1"/>
</dbReference>
<organism evidence="2">
    <name type="scientific">uncultured Desulfobacterium sp</name>
    <dbReference type="NCBI Taxonomy" id="201089"/>
    <lineage>
        <taxon>Bacteria</taxon>
        <taxon>Pseudomonadati</taxon>
        <taxon>Thermodesulfobacteriota</taxon>
        <taxon>Desulfobacteria</taxon>
        <taxon>Desulfobacterales</taxon>
        <taxon>Desulfobacteriaceae</taxon>
        <taxon>Desulfobacterium</taxon>
        <taxon>environmental samples</taxon>
    </lineage>
</organism>
<proteinExistence type="predicted"/>
<dbReference type="AlphaFoldDB" id="E1YAN0"/>
<dbReference type="InterPro" id="IPR002178">
    <property type="entry name" value="PTS_EIIA_type-2_dom"/>
</dbReference>
<dbReference type="SUPFAM" id="SSF55804">
    <property type="entry name" value="Phoshotransferase/anion transport protein"/>
    <property type="match status" value="1"/>
</dbReference>
<sequence>MKLRVKDAAELLKVSEKTIYRWIAQEKLPVHQVSRQYRFNRAELLEWATTKCIPISPKMMEEPGDVYIPSLEEALRSGGVHYRVGGSDKVSVLRSIVNILALPEEVDRQFLFQVLLARESLGSTAVGDGIAIPHVRNPITLHVTRPLMALCFLEIPIDFQAMDGKPVHTLFTIVSPTVKAHLNLLSKLSLGLRSPDFAGVIARTGSREDIFRQAGLLDARLAERLTVKKERTS</sequence>
<dbReference type="InterPro" id="IPR016152">
    <property type="entry name" value="PTrfase/Anion_transptr"/>
</dbReference>
<dbReference type="PANTHER" id="PTHR47738">
    <property type="entry name" value="PTS SYSTEM FRUCTOSE-LIKE EIIA COMPONENT-RELATED"/>
    <property type="match status" value="1"/>
</dbReference>
<dbReference type="GO" id="GO:0003677">
    <property type="term" value="F:DNA binding"/>
    <property type="evidence" value="ECO:0007669"/>
    <property type="project" value="InterPro"/>
</dbReference>
<evidence type="ECO:0000313" key="2">
    <source>
        <dbReference type="EMBL" id="CBX27624.1"/>
    </source>
</evidence>
<dbReference type="EMBL" id="FR695866">
    <property type="protein sequence ID" value="CBX27624.1"/>
    <property type="molecule type" value="Genomic_DNA"/>
</dbReference>
<gene>
    <name evidence="2" type="ORF">N47_H24460</name>
</gene>
<dbReference type="NCBIfam" id="TIGR01764">
    <property type="entry name" value="excise"/>
    <property type="match status" value="1"/>
</dbReference>
<dbReference type="Gene3D" id="1.10.10.10">
    <property type="entry name" value="Winged helix-like DNA-binding domain superfamily/Winged helix DNA-binding domain"/>
    <property type="match status" value="1"/>
</dbReference>
<dbReference type="CDD" id="cd00211">
    <property type="entry name" value="PTS_IIA_fru"/>
    <property type="match status" value="1"/>
</dbReference>
<name>E1YAN0_9BACT</name>
<accession>E1YAN0</accession>
<dbReference type="GO" id="GO:0030295">
    <property type="term" value="F:protein kinase activator activity"/>
    <property type="evidence" value="ECO:0007669"/>
    <property type="project" value="TreeGrafter"/>
</dbReference>
<dbReference type="PANTHER" id="PTHR47738:SF1">
    <property type="entry name" value="NITROGEN REGULATORY PROTEIN"/>
    <property type="match status" value="1"/>
</dbReference>
<dbReference type="InterPro" id="IPR036388">
    <property type="entry name" value="WH-like_DNA-bd_sf"/>
</dbReference>
<dbReference type="InterPro" id="IPR009061">
    <property type="entry name" value="DNA-bd_dom_put_sf"/>
</dbReference>
<dbReference type="Pfam" id="PF00359">
    <property type="entry name" value="PTS_EIIA_2"/>
    <property type="match status" value="1"/>
</dbReference>
<dbReference type="InterPro" id="IPR041657">
    <property type="entry name" value="HTH_17"/>
</dbReference>
<feature type="domain" description="PTS EIIA type-2" evidence="1">
    <location>
        <begin position="73"/>
        <end position="220"/>
    </location>
</feature>